<feature type="domain" description="Cytochrome c assembly protein" evidence="2">
    <location>
        <begin position="41"/>
        <end position="264"/>
    </location>
</feature>
<organism evidence="3 4">
    <name type="scientific">Pseudoalteromonas haloplanktis</name>
    <name type="common">Alteromonas haloplanktis</name>
    <dbReference type="NCBI Taxonomy" id="228"/>
    <lineage>
        <taxon>Bacteria</taxon>
        <taxon>Pseudomonadati</taxon>
        <taxon>Pseudomonadota</taxon>
        <taxon>Gammaproteobacteria</taxon>
        <taxon>Alteromonadales</taxon>
        <taxon>Pseudoalteromonadaceae</taxon>
        <taxon>Pseudoalteromonas</taxon>
    </lineage>
</organism>
<sequence>MLIISLTIIASLFYVLATSHVLSRLFHRQGPSQKITIILSTVAILAHMLLLVNSVFRADGQDLSIVNVALLTCWVIVLCVTTVSLKFPATLLLPVVYGFAALLTIASLFIPHHVLLHSINVELALVAHISLSLLAYCILIIATLYGVQFYFIDKRLKRKDLAIVHSHLPPLMVVERQLYQLLNLGTVLLSVALITGFVFLDGMFAKEFIHKTILSLVAWAIFATIAVGHVKRGWRGKMVVVSIMIAAFTLTLAYFGSRFIQEVVLNKF</sequence>
<gene>
    <name evidence="3" type="primary">ypjD</name>
    <name evidence="3" type="ORF">PSEHALCIP103_00683</name>
</gene>
<dbReference type="Pfam" id="PF01578">
    <property type="entry name" value="Cytochrom_C_asm"/>
    <property type="match status" value="1"/>
</dbReference>
<dbReference type="InterPro" id="IPR002541">
    <property type="entry name" value="Cyt_c_assembly"/>
</dbReference>
<feature type="transmembrane region" description="Helical" evidence="1">
    <location>
        <begin position="212"/>
        <end position="230"/>
    </location>
</feature>
<dbReference type="RefSeq" id="WP_013464492.1">
    <property type="nucleotide sequence ID" value="NZ_CAMAPB010000006.1"/>
</dbReference>
<feature type="transmembrane region" description="Helical" evidence="1">
    <location>
        <begin position="236"/>
        <end position="255"/>
    </location>
</feature>
<evidence type="ECO:0000313" key="3">
    <source>
        <dbReference type="EMBL" id="CAH9052747.1"/>
    </source>
</evidence>
<dbReference type="EMBL" id="CAMAPB010000006">
    <property type="protein sequence ID" value="CAH9052747.1"/>
    <property type="molecule type" value="Genomic_DNA"/>
</dbReference>
<dbReference type="GO" id="GO:0020037">
    <property type="term" value="F:heme binding"/>
    <property type="evidence" value="ECO:0007669"/>
    <property type="project" value="InterPro"/>
</dbReference>
<dbReference type="PANTHER" id="PTHR38034">
    <property type="entry name" value="INNER MEMBRANE PROTEIN YPJD"/>
    <property type="match status" value="1"/>
</dbReference>
<dbReference type="AlphaFoldDB" id="A0A9W4QTP3"/>
<keyword evidence="1" id="KW-0812">Transmembrane</keyword>
<comment type="caution">
    <text evidence="3">The sequence shown here is derived from an EMBL/GenBank/DDBJ whole genome shotgun (WGS) entry which is preliminary data.</text>
</comment>
<feature type="transmembrane region" description="Helical" evidence="1">
    <location>
        <begin position="91"/>
        <end position="111"/>
    </location>
</feature>
<feature type="transmembrane region" description="Helical" evidence="1">
    <location>
        <begin position="33"/>
        <end position="52"/>
    </location>
</feature>
<accession>A0A9W4QTP3</accession>
<name>A0A9W4QTP3_PSEHA</name>
<evidence type="ECO:0000256" key="1">
    <source>
        <dbReference type="SAM" id="Phobius"/>
    </source>
</evidence>
<dbReference type="GeneID" id="99693712"/>
<reference evidence="3" key="1">
    <citation type="submission" date="2022-07" db="EMBL/GenBank/DDBJ databases">
        <authorList>
            <person name="Criscuolo A."/>
        </authorList>
    </citation>
    <scope>NUCLEOTIDE SEQUENCE</scope>
    <source>
        <strain evidence="3">CIP103197</strain>
    </source>
</reference>
<protein>
    <submittedName>
        <fullName evidence="3">Inner membrane protein YpjD</fullName>
    </submittedName>
</protein>
<feature type="transmembrane region" description="Helical" evidence="1">
    <location>
        <begin position="123"/>
        <end position="151"/>
    </location>
</feature>
<dbReference type="GO" id="GO:0005886">
    <property type="term" value="C:plasma membrane"/>
    <property type="evidence" value="ECO:0007669"/>
    <property type="project" value="TreeGrafter"/>
</dbReference>
<feature type="transmembrane region" description="Helical" evidence="1">
    <location>
        <begin position="178"/>
        <end position="200"/>
    </location>
</feature>
<dbReference type="Proteomes" id="UP001152447">
    <property type="component" value="Unassembled WGS sequence"/>
</dbReference>
<evidence type="ECO:0000313" key="4">
    <source>
        <dbReference type="Proteomes" id="UP001152447"/>
    </source>
</evidence>
<dbReference type="PANTHER" id="PTHR38034:SF1">
    <property type="entry name" value="INNER MEMBRANE PROTEIN YPJD"/>
    <property type="match status" value="1"/>
</dbReference>
<dbReference type="InterPro" id="IPR052372">
    <property type="entry name" value="YpjD/HemX"/>
</dbReference>
<feature type="transmembrane region" description="Helical" evidence="1">
    <location>
        <begin position="64"/>
        <end position="85"/>
    </location>
</feature>
<proteinExistence type="predicted"/>
<evidence type="ECO:0000259" key="2">
    <source>
        <dbReference type="Pfam" id="PF01578"/>
    </source>
</evidence>
<keyword evidence="1" id="KW-1133">Transmembrane helix</keyword>
<keyword evidence="4" id="KW-1185">Reference proteome</keyword>
<dbReference type="GO" id="GO:0017004">
    <property type="term" value="P:cytochrome complex assembly"/>
    <property type="evidence" value="ECO:0007669"/>
    <property type="project" value="InterPro"/>
</dbReference>
<keyword evidence="1" id="KW-0472">Membrane</keyword>